<evidence type="ECO:0000313" key="3">
    <source>
        <dbReference type="Proteomes" id="UP000683428"/>
    </source>
</evidence>
<keyword evidence="3" id="KW-1185">Reference proteome</keyword>
<sequence>MDQPRIPPGQTLTTGLPVLDLGLRPDLRPENWSLALFGLVEQELRLDWDHFQSLPREARCSDFHCVTHWSRLDAQWEGVAAKTLIALARPLADARFVTLHGADGYTTNLPLEALLDPDVLLADGLDGGPLADAHGGPVRLVVPRRYAWKSAKWLVGLEFHAEDRPGYWEVRGYHNDADPWKEERYAE</sequence>
<dbReference type="PANTHER" id="PTHR43032">
    <property type="entry name" value="PROTEIN-METHIONINE-SULFOXIDE REDUCTASE"/>
    <property type="match status" value="1"/>
</dbReference>
<dbReference type="RefSeq" id="WP_216126419.1">
    <property type="nucleotide sequence ID" value="NZ_CP064782.1"/>
</dbReference>
<dbReference type="PANTHER" id="PTHR43032:SF4">
    <property type="entry name" value="OXIDOREDUCTASE MOLYBDOPTERIN-BINDING DOMAIN-CONTAINING PROTEIN"/>
    <property type="match status" value="1"/>
</dbReference>
<organism evidence="2 3">
    <name type="scientific">Azospira inquinata</name>
    <dbReference type="NCBI Taxonomy" id="2785627"/>
    <lineage>
        <taxon>Bacteria</taxon>
        <taxon>Pseudomonadati</taxon>
        <taxon>Pseudomonadota</taxon>
        <taxon>Betaproteobacteria</taxon>
        <taxon>Rhodocyclales</taxon>
        <taxon>Rhodocyclaceae</taxon>
        <taxon>Azospira</taxon>
    </lineage>
</organism>
<dbReference type="AlphaFoldDB" id="A0A975SP22"/>
<accession>A0A975SP22</accession>
<proteinExistence type="predicted"/>
<name>A0A975SP22_9RHOO</name>
<dbReference type="KEGG" id="aiq:Azoinq_03030"/>
<dbReference type="Pfam" id="PF00174">
    <property type="entry name" value="Oxidored_molyb"/>
    <property type="match status" value="1"/>
</dbReference>
<dbReference type="InterPro" id="IPR000572">
    <property type="entry name" value="OxRdtase_Mopterin-bd_dom"/>
</dbReference>
<evidence type="ECO:0000313" key="2">
    <source>
        <dbReference type="EMBL" id="QWT49601.1"/>
    </source>
</evidence>
<reference evidence="2" key="1">
    <citation type="submission" date="2020-11" db="EMBL/GenBank/DDBJ databases">
        <title>Azospira inquinata sp. nov.</title>
        <authorList>
            <person name="Moe W.M."/>
            <person name="Mikes M.C."/>
        </authorList>
    </citation>
    <scope>NUCLEOTIDE SEQUENCE</scope>
    <source>
        <strain evidence="2">Azo-3</strain>
    </source>
</reference>
<gene>
    <name evidence="2" type="ORF">Azoinq_03030</name>
</gene>
<feature type="domain" description="Oxidoreductase molybdopterin-binding" evidence="1">
    <location>
        <begin position="25"/>
        <end position="168"/>
    </location>
</feature>
<protein>
    <submittedName>
        <fullName evidence="2">Sulfite oxidase-like oxidoreductase</fullName>
    </submittedName>
</protein>
<dbReference type="EMBL" id="CP064782">
    <property type="protein sequence ID" value="QWT49601.1"/>
    <property type="molecule type" value="Genomic_DNA"/>
</dbReference>
<dbReference type="CDD" id="cd02109">
    <property type="entry name" value="arch_bact_SO_family_Moco"/>
    <property type="match status" value="1"/>
</dbReference>
<dbReference type="Proteomes" id="UP000683428">
    <property type="component" value="Chromosome"/>
</dbReference>
<evidence type="ECO:0000259" key="1">
    <source>
        <dbReference type="Pfam" id="PF00174"/>
    </source>
</evidence>